<comment type="caution">
    <text evidence="1">The sequence shown here is derived from an EMBL/GenBank/DDBJ whole genome shotgun (WGS) entry which is preliminary data.</text>
</comment>
<sequence>MRTPTSPAGDGSLMPVFQTRVLRAGAVSAERVEAPDRAAVAAVLGVAPQHVLEAREIVATERAKPWRRNARFPLQLFSQELAVLLDAGIALLEALQTLREKEGQPGVRAALDGVVAQIEQGQPLSVALRQQPQAFDELICAIVAANEKTGQLSTALAQHARYLAWVDALRSRLVAALVYPLMLLGVGGAVILFLLLYVLPRFSGILEQTSADLPWASRVLIEFGQTAGAHPGLVLGGIAAVGFAMFSLLRQPAVRQRAQAALWTLPGLGPRLRVLALARLYRSLAMLLASGVPALAALKIVVDVVAAPWRAAVQAAAAQIERGERLSAAFDAQDLATPVARRMLRVGERSGEVAAMLERAAAFHDEEAARLTDLLSRLVNPALMLIMGVLIGGIIVLMYLPIFQLVEQVQ</sequence>
<reference evidence="1" key="1">
    <citation type="submission" date="2022-08" db="EMBL/GenBank/DDBJ databases">
        <title>Genome sequencing of Pelomonas sp. UHG3.</title>
        <authorList>
            <person name="So Y."/>
        </authorList>
    </citation>
    <scope>NUCLEOTIDE SEQUENCE</scope>
    <source>
        <strain evidence="1">UHG3</strain>
    </source>
</reference>
<organism evidence="1 2">
    <name type="scientific">Roseateles hydrophilus</name>
    <dbReference type="NCBI Taxonomy" id="2975054"/>
    <lineage>
        <taxon>Bacteria</taxon>
        <taxon>Pseudomonadati</taxon>
        <taxon>Pseudomonadota</taxon>
        <taxon>Betaproteobacteria</taxon>
        <taxon>Burkholderiales</taxon>
        <taxon>Sphaerotilaceae</taxon>
        <taxon>Roseateles</taxon>
    </lineage>
</organism>
<accession>A0ACC6CCC0</accession>
<proteinExistence type="predicted"/>
<keyword evidence="2" id="KW-1185">Reference proteome</keyword>
<dbReference type="EMBL" id="JAPPUY010000003">
    <property type="protein sequence ID" value="MCY4746065.1"/>
    <property type="molecule type" value="Genomic_DNA"/>
</dbReference>
<gene>
    <name evidence="1" type="ORF">NYO99_13850</name>
</gene>
<dbReference type="Proteomes" id="UP001076464">
    <property type="component" value="Unassembled WGS sequence"/>
</dbReference>
<evidence type="ECO:0000313" key="2">
    <source>
        <dbReference type="Proteomes" id="UP001076464"/>
    </source>
</evidence>
<evidence type="ECO:0000313" key="1">
    <source>
        <dbReference type="EMBL" id="MCY4746065.1"/>
    </source>
</evidence>
<protein>
    <submittedName>
        <fullName evidence="1">Type II secretion system F family protein</fullName>
    </submittedName>
</protein>
<name>A0ACC6CCC0_9BURK</name>